<organism evidence="1 2">
    <name type="scientific">Cicer arietinum</name>
    <name type="common">Chickpea</name>
    <name type="synonym">Garbanzo</name>
    <dbReference type="NCBI Taxonomy" id="3827"/>
    <lineage>
        <taxon>Eukaryota</taxon>
        <taxon>Viridiplantae</taxon>
        <taxon>Streptophyta</taxon>
        <taxon>Embryophyta</taxon>
        <taxon>Tracheophyta</taxon>
        <taxon>Spermatophyta</taxon>
        <taxon>Magnoliopsida</taxon>
        <taxon>eudicotyledons</taxon>
        <taxon>Gunneridae</taxon>
        <taxon>Pentapetalae</taxon>
        <taxon>rosids</taxon>
        <taxon>fabids</taxon>
        <taxon>Fabales</taxon>
        <taxon>Fabaceae</taxon>
        <taxon>Papilionoideae</taxon>
        <taxon>50 kb inversion clade</taxon>
        <taxon>NPAAA clade</taxon>
        <taxon>Hologalegina</taxon>
        <taxon>IRL clade</taxon>
        <taxon>Cicereae</taxon>
        <taxon>Cicer</taxon>
    </lineage>
</organism>
<dbReference type="Pfam" id="PF08731">
    <property type="entry name" value="AFT"/>
    <property type="match status" value="1"/>
</dbReference>
<keyword evidence="1" id="KW-1185">Reference proteome</keyword>
<name>A0A1S2XKG9_CICAR</name>
<dbReference type="AlphaFoldDB" id="A0A1S2XKG9"/>
<dbReference type="PaxDb" id="3827-XP_004489620.1"/>
<dbReference type="GO" id="GO:0045944">
    <property type="term" value="P:positive regulation of transcription by RNA polymerase II"/>
    <property type="evidence" value="ECO:0007669"/>
    <property type="project" value="InterPro"/>
</dbReference>
<dbReference type="KEGG" id="cam:101508604"/>
<reference evidence="2" key="2">
    <citation type="submission" date="2025-08" db="UniProtKB">
        <authorList>
            <consortium name="RefSeq"/>
        </authorList>
    </citation>
    <scope>IDENTIFICATION</scope>
    <source>
        <tissue evidence="2">Etiolated seedlings</tissue>
    </source>
</reference>
<dbReference type="GeneID" id="101508604"/>
<dbReference type="eggNOG" id="ENOG502QQB8">
    <property type="taxonomic scope" value="Eukaryota"/>
</dbReference>
<evidence type="ECO:0000313" key="2">
    <source>
        <dbReference type="RefSeq" id="XP_004489620.1"/>
    </source>
</evidence>
<evidence type="ECO:0000313" key="1">
    <source>
        <dbReference type="Proteomes" id="UP000087171"/>
    </source>
</evidence>
<dbReference type="PANTHER" id="PTHR31569:SF4">
    <property type="entry name" value="SWIM-TYPE DOMAIN-CONTAINING PROTEIN"/>
    <property type="match status" value="1"/>
</dbReference>
<proteinExistence type="predicted"/>
<protein>
    <submittedName>
        <fullName evidence="2">Uncharacterized protein LOC101508604</fullName>
    </submittedName>
</protein>
<gene>
    <name evidence="2" type="primary">LOC101508604</name>
</gene>
<accession>A0A1S2XKG9</accession>
<dbReference type="GO" id="GO:0000981">
    <property type="term" value="F:DNA-binding transcription factor activity, RNA polymerase II-specific"/>
    <property type="evidence" value="ECO:0007669"/>
    <property type="project" value="InterPro"/>
</dbReference>
<dbReference type="GO" id="GO:0010106">
    <property type="term" value="P:cellular response to iron ion starvation"/>
    <property type="evidence" value="ECO:0007669"/>
    <property type="project" value="InterPro"/>
</dbReference>
<dbReference type="InterPro" id="IPR052579">
    <property type="entry name" value="Zinc_finger_SWIM"/>
</dbReference>
<dbReference type="InterPro" id="IPR014842">
    <property type="entry name" value="AFT"/>
</dbReference>
<dbReference type="PANTHER" id="PTHR31569">
    <property type="entry name" value="SWIM-TYPE DOMAIN-CONTAINING PROTEIN"/>
    <property type="match status" value="1"/>
</dbReference>
<dbReference type="OrthoDB" id="1923014at2759"/>
<dbReference type="Proteomes" id="UP000087171">
    <property type="component" value="Chromosome Ca2"/>
</dbReference>
<sequence>MCDDVEPNFDAMNDGVEPVMIDLTDVFTTGMMFDTRDELLKWARNVGRENEIVVVIFRSETATTRPRTKTKLILSCERSGKYRPWKNPNLTRSTWTRKCDCPFRLRGTRSNVDDGWYLHVICGLHNHKLAKKLIDHSFLGRLSQDEKNVLGDMTKNFVKPKDILMTLSDHNIESLTTIKQVYNARQAYRSSLRDNRTEIQHLLTLMERDKYVH</sequence>
<reference evidence="1" key="1">
    <citation type="journal article" date="2013" name="Nat. Biotechnol.">
        <title>Draft genome sequence of chickpea (Cicer arietinum) provides a resource for trait improvement.</title>
        <authorList>
            <person name="Varshney R.K."/>
            <person name="Song C."/>
            <person name="Saxena R.K."/>
            <person name="Azam S."/>
            <person name="Yu S."/>
            <person name="Sharpe A.G."/>
            <person name="Cannon S."/>
            <person name="Baek J."/>
            <person name="Rosen B.D."/>
            <person name="Tar'an B."/>
            <person name="Millan T."/>
            <person name="Zhang X."/>
            <person name="Ramsay L.D."/>
            <person name="Iwata A."/>
            <person name="Wang Y."/>
            <person name="Nelson W."/>
            <person name="Farmer A.D."/>
            <person name="Gaur P.M."/>
            <person name="Soderlund C."/>
            <person name="Penmetsa R.V."/>
            <person name="Xu C."/>
            <person name="Bharti A.K."/>
            <person name="He W."/>
            <person name="Winter P."/>
            <person name="Zhao S."/>
            <person name="Hane J.K."/>
            <person name="Carrasquilla-Garcia N."/>
            <person name="Condie J.A."/>
            <person name="Upadhyaya H.D."/>
            <person name="Luo M.C."/>
            <person name="Thudi M."/>
            <person name="Gowda C.L."/>
            <person name="Singh N.P."/>
            <person name="Lichtenzveig J."/>
            <person name="Gali K.K."/>
            <person name="Rubio J."/>
            <person name="Nadarajan N."/>
            <person name="Dolezel J."/>
            <person name="Bansal K.C."/>
            <person name="Xu X."/>
            <person name="Edwards D."/>
            <person name="Zhang G."/>
            <person name="Kahl G."/>
            <person name="Gil J."/>
            <person name="Singh K.B."/>
            <person name="Datta S.K."/>
            <person name="Jackson S.A."/>
            <person name="Wang J."/>
            <person name="Cook D.R."/>
        </authorList>
    </citation>
    <scope>NUCLEOTIDE SEQUENCE [LARGE SCALE GENOMIC DNA]</scope>
    <source>
        <strain evidence="1">cv. CDC Frontier</strain>
    </source>
</reference>
<dbReference type="RefSeq" id="XP_004489620.1">
    <property type="nucleotide sequence ID" value="XM_004489563.1"/>
</dbReference>
<dbReference type="STRING" id="3827.A0A1S2XKG9"/>